<dbReference type="Proteomes" id="UP000295741">
    <property type="component" value="Unassembled WGS sequence"/>
</dbReference>
<sequence>MTQTDSVVLEQVILHKVGNPTRGEELKLSVNPLTLNDEIVRGLLTRYFLSPFNEHEQYQFTHISSLDLNEVYQYVNGIFDDPKSFVSQSALLASFLYQKSTHARVKEGELYVTRFSNVPFGTEYIDAIGLFKSETKETFLKVFPHGQSWEVIAEDGVNINKLDKGCLIFKKNREEGYVVCVVDNTNKQDTQYWVSDFLQVTRSANSYHHTNDALGMCKLFISNELNEKFDVNKSDQIDYLNRSLEYFSTKESFHLNEFAEEVLHHPEVIDSFTQYKQQYEVARQVNIEDGFDIHLAAVKKQQRIFKSVLKLDKNFHIYIHGRKDLIEKGYDEMSGKHYYKIYFDEES</sequence>
<dbReference type="RefSeq" id="WP_133473822.1">
    <property type="nucleotide sequence ID" value="NZ_SNWP01000010.1"/>
</dbReference>
<dbReference type="EMBL" id="SNWP01000010">
    <property type="protein sequence ID" value="TDO29219.1"/>
    <property type="molecule type" value="Genomic_DNA"/>
</dbReference>
<dbReference type="Pfam" id="PF04245">
    <property type="entry name" value="NA37"/>
    <property type="match status" value="1"/>
</dbReference>
<dbReference type="AlphaFoldDB" id="A0A4R6J1T7"/>
<dbReference type="OrthoDB" id="9153118at2"/>
<dbReference type="InterPro" id="IPR007358">
    <property type="entry name" value="Nucleoid_associated_NdpA"/>
</dbReference>
<gene>
    <name evidence="1" type="ORF">BC659_1302</name>
</gene>
<comment type="caution">
    <text evidence="1">The sequence shown here is derived from an EMBL/GenBank/DDBJ whole genome shotgun (WGS) entry which is preliminary data.</text>
</comment>
<name>A0A4R6J1T7_9BACT</name>
<evidence type="ECO:0000313" key="1">
    <source>
        <dbReference type="EMBL" id="TDO29219.1"/>
    </source>
</evidence>
<organism evidence="1 2">
    <name type="scientific">Sediminibacterium goheungense</name>
    <dbReference type="NCBI Taxonomy" id="1086393"/>
    <lineage>
        <taxon>Bacteria</taxon>
        <taxon>Pseudomonadati</taxon>
        <taxon>Bacteroidota</taxon>
        <taxon>Chitinophagia</taxon>
        <taxon>Chitinophagales</taxon>
        <taxon>Chitinophagaceae</taxon>
        <taxon>Sediminibacterium</taxon>
    </lineage>
</organism>
<dbReference type="GO" id="GO:0009295">
    <property type="term" value="C:nucleoid"/>
    <property type="evidence" value="ECO:0007669"/>
    <property type="project" value="InterPro"/>
</dbReference>
<protein>
    <submittedName>
        <fullName evidence="1">Nucleoid associated protein NdpA</fullName>
    </submittedName>
</protein>
<keyword evidence="2" id="KW-1185">Reference proteome</keyword>
<accession>A0A4R6J1T7</accession>
<evidence type="ECO:0000313" key="2">
    <source>
        <dbReference type="Proteomes" id="UP000295741"/>
    </source>
</evidence>
<proteinExistence type="predicted"/>
<reference evidence="1 2" key="1">
    <citation type="submission" date="2019-03" db="EMBL/GenBank/DDBJ databases">
        <title>Genomic Encyclopedia of Archaeal and Bacterial Type Strains, Phase II (KMG-II): from individual species to whole genera.</title>
        <authorList>
            <person name="Goeker M."/>
        </authorList>
    </citation>
    <scope>NUCLEOTIDE SEQUENCE [LARGE SCALE GENOMIC DNA]</scope>
    <source>
        <strain evidence="1 2">DSM 28323</strain>
    </source>
</reference>